<dbReference type="InterPro" id="IPR030665">
    <property type="entry name" value="KaiC"/>
</dbReference>
<evidence type="ECO:0000256" key="2">
    <source>
        <dbReference type="ARBA" id="ARBA00022553"/>
    </source>
</evidence>
<evidence type="ECO:0000256" key="4">
    <source>
        <dbReference type="ARBA" id="ARBA00022737"/>
    </source>
</evidence>
<evidence type="ECO:0000259" key="7">
    <source>
        <dbReference type="PROSITE" id="PS51146"/>
    </source>
</evidence>
<feature type="domain" description="KaiC" evidence="7">
    <location>
        <begin position="7"/>
        <end position="246"/>
    </location>
</feature>
<dbReference type="GO" id="GO:0016787">
    <property type="term" value="F:hydrolase activity"/>
    <property type="evidence" value="ECO:0007669"/>
    <property type="project" value="UniProtKB-KW"/>
</dbReference>
<dbReference type="RefSeq" id="WP_006979792.1">
    <property type="nucleotide sequence ID" value="NZ_ABVL01000006.1"/>
</dbReference>
<accession>B4D0L6</accession>
<name>B4D0L6_9BACT</name>
<dbReference type="eggNOG" id="COG0467">
    <property type="taxonomic scope" value="Bacteria"/>
</dbReference>
<proteinExistence type="predicted"/>
<evidence type="ECO:0000256" key="5">
    <source>
        <dbReference type="ARBA" id="ARBA00022777"/>
    </source>
</evidence>
<evidence type="ECO:0000256" key="1">
    <source>
        <dbReference type="ARBA" id="ARBA00012513"/>
    </source>
</evidence>
<dbReference type="EC" id="2.7.11.1" evidence="1"/>
<dbReference type="PROSITE" id="PS51146">
    <property type="entry name" value="KAIC"/>
    <property type="match status" value="2"/>
</dbReference>
<keyword evidence="4" id="KW-0677">Repeat</keyword>
<dbReference type="InterPro" id="IPR051347">
    <property type="entry name" value="Circadian_clock_KaiC-rel"/>
</dbReference>
<evidence type="ECO:0000256" key="6">
    <source>
        <dbReference type="ARBA" id="ARBA00022801"/>
    </source>
</evidence>
<keyword evidence="5" id="KW-0418">Kinase</keyword>
<dbReference type="PIRSF" id="PIRSF039117">
    <property type="entry name" value="KaiC"/>
    <property type="match status" value="1"/>
</dbReference>
<dbReference type="InterPro" id="IPR014774">
    <property type="entry name" value="KaiC-like_dom"/>
</dbReference>
<dbReference type="InParanoid" id="B4D0L6"/>
<dbReference type="InterPro" id="IPR027417">
    <property type="entry name" value="P-loop_NTPase"/>
</dbReference>
<dbReference type="Pfam" id="PF06745">
    <property type="entry name" value="ATPase"/>
    <property type="match status" value="2"/>
</dbReference>
<keyword evidence="6" id="KW-0378">Hydrolase</keyword>
<reference evidence="8 9" key="1">
    <citation type="journal article" date="2011" name="J. Bacteriol.">
        <title>Genome sequence of Chthoniobacter flavus Ellin428, an aerobic heterotrophic soil bacterium.</title>
        <authorList>
            <person name="Kant R."/>
            <person name="van Passel M.W."/>
            <person name="Palva A."/>
            <person name="Lucas S."/>
            <person name="Lapidus A."/>
            <person name="Glavina Del Rio T."/>
            <person name="Dalin E."/>
            <person name="Tice H."/>
            <person name="Bruce D."/>
            <person name="Goodwin L."/>
            <person name="Pitluck S."/>
            <person name="Larimer F.W."/>
            <person name="Land M.L."/>
            <person name="Hauser L."/>
            <person name="Sangwan P."/>
            <person name="de Vos W.M."/>
            <person name="Janssen P.H."/>
            <person name="Smidt H."/>
        </authorList>
    </citation>
    <scope>NUCLEOTIDE SEQUENCE [LARGE SCALE GENOMIC DNA]</scope>
    <source>
        <strain evidence="8 9">Ellin428</strain>
    </source>
</reference>
<sequence>MSAASFTPCLTGIEGLDHVLAGGLPPNRFYLILGDPGVGKTTLSIQFLLEGKRQGERTLYVTLSETRDELTEVARSHGWSLEGIDIVELSAIAQQLTEDSESTLFHPSEIELNEITRVILDEVERVQPQRVVLDSLSELRLLAGSALRYRRQLLALKQFFSGRKTTVLLLDDGVDVARDLEAQSIAHGVVTLQNLAPDYGAERRRLRILKLRGVNFRGGYHDYLIRPGGIEVFPRLVAAEDRKPSHQGRLTSGVAGLDSLLGGGLDAGTSNLLIGPAGTGKSVIATIYALAAAKRGERVEIFSFDETRALFLARAAFVGTDLTTYIENGTIRVTQIDPAEVSPGELAHRVRNQVREGVRLVIIDSLNGYLAAMPEEHHLTLHLHELCSFCSAHSATMLMLGEQTGLIGHMQMPIDLTYLADTVILLRHFEAQGELRQAISVMKKRSGAHERFIREMSVSQHGVRVGEPLSDFHGVLSGTPFFHGDPSKMINKRDG</sequence>
<evidence type="ECO:0000256" key="3">
    <source>
        <dbReference type="ARBA" id="ARBA00022679"/>
    </source>
</evidence>
<keyword evidence="9" id="KW-1185">Reference proteome</keyword>
<dbReference type="Proteomes" id="UP000005824">
    <property type="component" value="Unassembled WGS sequence"/>
</dbReference>
<dbReference type="PANTHER" id="PTHR42926">
    <property type="match status" value="1"/>
</dbReference>
<dbReference type="InterPro" id="IPR010624">
    <property type="entry name" value="KaiC_dom"/>
</dbReference>
<dbReference type="EMBL" id="ABVL01000006">
    <property type="protein sequence ID" value="EDY19878.1"/>
    <property type="molecule type" value="Genomic_DNA"/>
</dbReference>
<dbReference type="Gene3D" id="3.40.50.300">
    <property type="entry name" value="P-loop containing nucleotide triphosphate hydrolases"/>
    <property type="match status" value="2"/>
</dbReference>
<keyword evidence="2" id="KW-0597">Phosphoprotein</keyword>
<dbReference type="GO" id="GO:0005524">
    <property type="term" value="F:ATP binding"/>
    <property type="evidence" value="ECO:0007669"/>
    <property type="project" value="InterPro"/>
</dbReference>
<keyword evidence="3" id="KW-0808">Transferase</keyword>
<dbReference type="AlphaFoldDB" id="B4D0L6"/>
<evidence type="ECO:0000313" key="9">
    <source>
        <dbReference type="Proteomes" id="UP000005824"/>
    </source>
</evidence>
<dbReference type="InterPro" id="IPR003593">
    <property type="entry name" value="AAA+_ATPase"/>
</dbReference>
<gene>
    <name evidence="8" type="ORF">CfE428DRAFT_2467</name>
</gene>
<dbReference type="CDD" id="cd19488">
    <property type="entry name" value="KaiC-like_N"/>
    <property type="match status" value="1"/>
</dbReference>
<organism evidence="8 9">
    <name type="scientific">Chthoniobacter flavus Ellin428</name>
    <dbReference type="NCBI Taxonomy" id="497964"/>
    <lineage>
        <taxon>Bacteria</taxon>
        <taxon>Pseudomonadati</taxon>
        <taxon>Verrucomicrobiota</taxon>
        <taxon>Spartobacteria</taxon>
        <taxon>Chthoniobacterales</taxon>
        <taxon>Chthoniobacteraceae</taxon>
        <taxon>Chthoniobacter</taxon>
    </lineage>
</organism>
<dbReference type="GO" id="GO:0004674">
    <property type="term" value="F:protein serine/threonine kinase activity"/>
    <property type="evidence" value="ECO:0007669"/>
    <property type="project" value="UniProtKB-EC"/>
</dbReference>
<feature type="domain" description="KaiC" evidence="7">
    <location>
        <begin position="248"/>
        <end position="479"/>
    </location>
</feature>
<dbReference type="PANTHER" id="PTHR42926:SF1">
    <property type="entry name" value="CIRCADIAN CLOCK OSCILLATOR PROTEIN KAIC 1"/>
    <property type="match status" value="1"/>
</dbReference>
<comment type="caution">
    <text evidence="8">The sequence shown here is derived from an EMBL/GenBank/DDBJ whole genome shotgun (WGS) entry which is preliminary data.</text>
</comment>
<dbReference type="SUPFAM" id="SSF52540">
    <property type="entry name" value="P-loop containing nucleoside triphosphate hydrolases"/>
    <property type="match status" value="2"/>
</dbReference>
<dbReference type="STRING" id="497964.CfE428DRAFT_2467"/>
<protein>
    <recommendedName>
        <fullName evidence="1">non-specific serine/threonine protein kinase</fullName>
        <ecNumber evidence="1">2.7.11.1</ecNumber>
    </recommendedName>
</protein>
<dbReference type="SMART" id="SM00382">
    <property type="entry name" value="AAA"/>
    <property type="match status" value="2"/>
</dbReference>
<evidence type="ECO:0000313" key="8">
    <source>
        <dbReference type="EMBL" id="EDY19878.1"/>
    </source>
</evidence>